<accession>A0ABS3Q9S1</accession>
<feature type="transmembrane region" description="Helical" evidence="2">
    <location>
        <begin position="220"/>
        <end position="237"/>
    </location>
</feature>
<dbReference type="PANTHER" id="PTHR23028:SF134">
    <property type="entry name" value="PUTATIVE (AFU_ORTHOLOGUE AFUA_4G08520)-RELATED"/>
    <property type="match status" value="1"/>
</dbReference>
<evidence type="ECO:0000256" key="1">
    <source>
        <dbReference type="SAM" id="MobiDB-lite"/>
    </source>
</evidence>
<keyword evidence="5" id="KW-1185">Reference proteome</keyword>
<gene>
    <name evidence="4" type="ORF">J4E00_00280</name>
</gene>
<feature type="domain" description="Acyltransferase 3" evidence="3">
    <location>
        <begin position="38"/>
        <end position="339"/>
    </location>
</feature>
<protein>
    <submittedName>
        <fullName evidence="4">Acyltransferase</fullName>
    </submittedName>
</protein>
<dbReference type="PANTHER" id="PTHR23028">
    <property type="entry name" value="ACETYLTRANSFERASE"/>
    <property type="match status" value="1"/>
</dbReference>
<organism evidence="4 5">
    <name type="scientific">Hymenobacter negativus</name>
    <dbReference type="NCBI Taxonomy" id="2795026"/>
    <lineage>
        <taxon>Bacteria</taxon>
        <taxon>Pseudomonadati</taxon>
        <taxon>Bacteroidota</taxon>
        <taxon>Cytophagia</taxon>
        <taxon>Cytophagales</taxon>
        <taxon>Hymenobacteraceae</taxon>
        <taxon>Hymenobacter</taxon>
    </lineage>
</organism>
<evidence type="ECO:0000259" key="3">
    <source>
        <dbReference type="Pfam" id="PF01757"/>
    </source>
</evidence>
<feature type="transmembrane region" description="Helical" evidence="2">
    <location>
        <begin position="244"/>
        <end position="261"/>
    </location>
</feature>
<feature type="transmembrane region" description="Helical" evidence="2">
    <location>
        <begin position="115"/>
        <end position="135"/>
    </location>
</feature>
<dbReference type="Proteomes" id="UP000664369">
    <property type="component" value="Unassembled WGS sequence"/>
</dbReference>
<keyword evidence="4" id="KW-0012">Acyltransferase</keyword>
<dbReference type="EMBL" id="JAGETZ010000001">
    <property type="protein sequence ID" value="MBO2007465.1"/>
    <property type="molecule type" value="Genomic_DNA"/>
</dbReference>
<feature type="region of interest" description="Disordered" evidence="1">
    <location>
        <begin position="1"/>
        <end position="22"/>
    </location>
</feature>
<feature type="transmembrane region" description="Helical" evidence="2">
    <location>
        <begin position="45"/>
        <end position="63"/>
    </location>
</feature>
<dbReference type="InterPro" id="IPR050879">
    <property type="entry name" value="Acyltransferase_3"/>
</dbReference>
<keyword evidence="4" id="KW-0808">Transferase</keyword>
<feature type="transmembrane region" description="Helical" evidence="2">
    <location>
        <begin position="171"/>
        <end position="189"/>
    </location>
</feature>
<sequence>MKPVLSEPSPFETEKDASPVGEATAVPAAPRAKAHITILDGLRGIAALSVCLFHYTTGALSTFRHPIMQFVGHRGYLGVEIFFVISGFIIPFALARSNYSLKKFGQFMVRRFVRIGPPAYLTMVIFAGVCFLVDYFHLTASPFSKPITVPMLVHNLLFTIPFTTYQWINGIFWTLSIEFEFYLVLGLLFPLLRKYSWGIMALGLALSASYYIPGMPEQTLFHYNVLFTFGMATWLMFDKLISRNYFFAVLALFSVIGVFQVTSAPVLAGVATALAIIYLRFSNPVATFFGNISYSLYLLHIIVGATMELLLIRLIPVVNLATVVLALIVCIGTAVGISYLFYRYVETPCMRLSGQLFRAKRA</sequence>
<keyword evidence="2" id="KW-0812">Transmembrane</keyword>
<evidence type="ECO:0000313" key="4">
    <source>
        <dbReference type="EMBL" id="MBO2007465.1"/>
    </source>
</evidence>
<feature type="transmembrane region" description="Helical" evidence="2">
    <location>
        <begin position="75"/>
        <end position="95"/>
    </location>
</feature>
<dbReference type="InterPro" id="IPR002656">
    <property type="entry name" value="Acyl_transf_3_dom"/>
</dbReference>
<keyword evidence="2" id="KW-1133">Transmembrane helix</keyword>
<dbReference type="GO" id="GO:0016746">
    <property type="term" value="F:acyltransferase activity"/>
    <property type="evidence" value="ECO:0007669"/>
    <property type="project" value="UniProtKB-KW"/>
</dbReference>
<name>A0ABS3Q9S1_9BACT</name>
<evidence type="ECO:0000313" key="5">
    <source>
        <dbReference type="Proteomes" id="UP000664369"/>
    </source>
</evidence>
<evidence type="ECO:0000256" key="2">
    <source>
        <dbReference type="SAM" id="Phobius"/>
    </source>
</evidence>
<comment type="caution">
    <text evidence="4">The sequence shown here is derived from an EMBL/GenBank/DDBJ whole genome shotgun (WGS) entry which is preliminary data.</text>
</comment>
<keyword evidence="2" id="KW-0472">Membrane</keyword>
<dbReference type="RefSeq" id="WP_208173006.1">
    <property type="nucleotide sequence ID" value="NZ_JAGETZ010000001.1"/>
</dbReference>
<dbReference type="Pfam" id="PF01757">
    <property type="entry name" value="Acyl_transf_3"/>
    <property type="match status" value="1"/>
</dbReference>
<feature type="transmembrane region" description="Helical" evidence="2">
    <location>
        <begin position="296"/>
        <end position="315"/>
    </location>
</feature>
<feature type="transmembrane region" description="Helical" evidence="2">
    <location>
        <begin position="321"/>
        <end position="342"/>
    </location>
</feature>
<reference evidence="4 5" key="1">
    <citation type="submission" date="2021-03" db="EMBL/GenBank/DDBJ databases">
        <authorList>
            <person name="Kim M.K."/>
        </authorList>
    </citation>
    <scope>NUCLEOTIDE SEQUENCE [LARGE SCALE GENOMIC DNA]</scope>
    <source>
        <strain evidence="4 5">BT442</strain>
    </source>
</reference>
<proteinExistence type="predicted"/>